<keyword evidence="3" id="KW-1185">Reference proteome</keyword>
<evidence type="ECO:0000313" key="3">
    <source>
        <dbReference type="Proteomes" id="UP000615026"/>
    </source>
</evidence>
<dbReference type="PANTHER" id="PTHR37309">
    <property type="entry name" value="SLR0284 PROTEIN"/>
    <property type="match status" value="1"/>
</dbReference>
<dbReference type="Proteomes" id="UP000615026">
    <property type="component" value="Unassembled WGS sequence"/>
</dbReference>
<protein>
    <submittedName>
        <fullName evidence="2">Phage holin family protein</fullName>
    </submittedName>
</protein>
<organism evidence="2 3">
    <name type="scientific">Leptolyngbya cf. ectocarpi LEGE 11479</name>
    <dbReference type="NCBI Taxonomy" id="1828722"/>
    <lineage>
        <taxon>Bacteria</taxon>
        <taxon>Bacillati</taxon>
        <taxon>Cyanobacteriota</taxon>
        <taxon>Cyanophyceae</taxon>
        <taxon>Leptolyngbyales</taxon>
        <taxon>Leptolyngbyaceae</taxon>
        <taxon>Leptolyngbya group</taxon>
        <taxon>Leptolyngbya</taxon>
    </lineage>
</organism>
<name>A0A929F6L8_LEPEC</name>
<dbReference type="PANTHER" id="PTHR37309:SF1">
    <property type="entry name" value="SLR0284 PROTEIN"/>
    <property type="match status" value="1"/>
</dbReference>
<evidence type="ECO:0000313" key="2">
    <source>
        <dbReference type="EMBL" id="MBE9068255.1"/>
    </source>
</evidence>
<keyword evidence="1" id="KW-0812">Transmembrane</keyword>
<sequence length="115" mass="12152">MDFLIPFIVTWLITTIALVIITFLPTGVESDSFGKTAITALVFGVLNGIVGIIAGLPVLGGLVWLVTLGGLLLNLILFGLSAKLVEGFRLRWGIWSAIIGAFLLSVITSILSAII</sequence>
<feature type="transmembrane region" description="Helical" evidence="1">
    <location>
        <begin position="62"/>
        <end position="80"/>
    </location>
</feature>
<dbReference type="Pfam" id="PF04020">
    <property type="entry name" value="Phage_holin_4_2"/>
    <property type="match status" value="1"/>
</dbReference>
<feature type="transmembrane region" description="Helical" evidence="1">
    <location>
        <begin position="6"/>
        <end position="24"/>
    </location>
</feature>
<proteinExistence type="predicted"/>
<feature type="transmembrane region" description="Helical" evidence="1">
    <location>
        <begin position="92"/>
        <end position="114"/>
    </location>
</feature>
<dbReference type="InterPro" id="IPR007165">
    <property type="entry name" value="Phage_holin_4_2"/>
</dbReference>
<keyword evidence="1" id="KW-1133">Transmembrane helix</keyword>
<reference evidence="2" key="1">
    <citation type="submission" date="2020-10" db="EMBL/GenBank/DDBJ databases">
        <authorList>
            <person name="Castelo-Branco R."/>
            <person name="Eusebio N."/>
            <person name="Adriana R."/>
            <person name="Vieira A."/>
            <person name="Brugerolle De Fraissinette N."/>
            <person name="Rezende De Castro R."/>
            <person name="Schneider M.P."/>
            <person name="Vasconcelos V."/>
            <person name="Leao P.N."/>
        </authorList>
    </citation>
    <scope>NUCLEOTIDE SEQUENCE</scope>
    <source>
        <strain evidence="2">LEGE 11479</strain>
    </source>
</reference>
<dbReference type="EMBL" id="JADEXP010000152">
    <property type="protein sequence ID" value="MBE9068255.1"/>
    <property type="molecule type" value="Genomic_DNA"/>
</dbReference>
<gene>
    <name evidence="2" type="ORF">IQ260_16510</name>
</gene>
<dbReference type="AlphaFoldDB" id="A0A929F6L8"/>
<evidence type="ECO:0000256" key="1">
    <source>
        <dbReference type="SAM" id="Phobius"/>
    </source>
</evidence>
<dbReference type="RefSeq" id="WP_193994203.1">
    <property type="nucleotide sequence ID" value="NZ_JADEXP010000152.1"/>
</dbReference>
<feature type="transmembrane region" description="Helical" evidence="1">
    <location>
        <begin position="36"/>
        <end position="56"/>
    </location>
</feature>
<accession>A0A929F6L8</accession>
<keyword evidence="1" id="KW-0472">Membrane</keyword>
<comment type="caution">
    <text evidence="2">The sequence shown here is derived from an EMBL/GenBank/DDBJ whole genome shotgun (WGS) entry which is preliminary data.</text>
</comment>